<dbReference type="InterPro" id="IPR004358">
    <property type="entry name" value="Sig_transdc_His_kin-like_C"/>
</dbReference>
<dbReference type="Gene3D" id="3.30.450.20">
    <property type="entry name" value="PAS domain"/>
    <property type="match status" value="1"/>
</dbReference>
<keyword evidence="5" id="KW-0418">Kinase</keyword>
<evidence type="ECO:0000256" key="6">
    <source>
        <dbReference type="ARBA" id="ARBA00023012"/>
    </source>
</evidence>
<dbReference type="SUPFAM" id="SSF55785">
    <property type="entry name" value="PYP-like sensor domain (PAS domain)"/>
    <property type="match status" value="1"/>
</dbReference>
<dbReference type="PATRIC" id="fig|394096.3.peg.1411"/>
<keyword evidence="7" id="KW-0472">Membrane</keyword>
<dbReference type="Pfam" id="PF02518">
    <property type="entry name" value="HATPase_c"/>
    <property type="match status" value="1"/>
</dbReference>
<dbReference type="InterPro" id="IPR036097">
    <property type="entry name" value="HisK_dim/P_sf"/>
</dbReference>
<dbReference type="InterPro" id="IPR000014">
    <property type="entry name" value="PAS"/>
</dbReference>
<dbReference type="SUPFAM" id="SSF55874">
    <property type="entry name" value="ATPase domain of HSP90 chaperone/DNA topoisomerase II/histidine kinase"/>
    <property type="match status" value="1"/>
</dbReference>
<evidence type="ECO:0000256" key="5">
    <source>
        <dbReference type="ARBA" id="ARBA00022777"/>
    </source>
</evidence>
<dbReference type="InterPro" id="IPR035965">
    <property type="entry name" value="PAS-like_dom_sf"/>
</dbReference>
<keyword evidence="4" id="KW-0808">Transferase</keyword>
<dbReference type="InterPro" id="IPR003594">
    <property type="entry name" value="HATPase_dom"/>
</dbReference>
<sequence length="523" mass="58666">MPAPSIPADEAQRLKALWDLCVLDTPPEERFDRIVRMAVRLFQVPIALVSLVDKDRQWFKARYGIAELSGPRNTSFCGHAILHSEMLVVPDATLDPRFLDNPNVLDAPHVRFYAGQPLRAPNGRLVGTLCVVDYKTREFSEEDRRALRDLSAWTELELSMKALQEAQAAVKQLDHFFELSADMLSITNLESRLLRCSVSWSRTLGYSTTELRDIRLRELFHPEDLPQVLEARQRAIEGRPLPSVECRIRDRAGTWRWLQSNFIFNPAECVFYSVAREITEQKQLESEHRRVEQLKDEFVSTVSHELRTPLTSIRGALGLLKGGIAGPLPAEAEELIWIAQDNSDRLLRLINDILDLEGLETGQLSFKREPLPLGELVTQAVVAQRGYAAQYGVKLVVALDSEARALVDADRFLQVMANLLSNAIKFSPQGETVQVRLARLPGGLRVSVEDHGPGIPESFRSRIFHKFAQADGSDTRRKGGTGLGLSITQALVARMEGTLSFVSEEGEGSTFFVVLPEWTPPEP</sequence>
<dbReference type="InterPro" id="IPR029016">
    <property type="entry name" value="GAF-like_dom_sf"/>
</dbReference>
<dbReference type="PANTHER" id="PTHR43711">
    <property type="entry name" value="TWO-COMPONENT HISTIDINE KINASE"/>
    <property type="match status" value="1"/>
</dbReference>
<feature type="domain" description="Histidine kinase" evidence="8">
    <location>
        <begin position="301"/>
        <end position="519"/>
    </location>
</feature>
<gene>
    <name evidence="10" type="ORF">DB31_4928</name>
</gene>
<dbReference type="SMART" id="SM00387">
    <property type="entry name" value="HATPase_c"/>
    <property type="match status" value="1"/>
</dbReference>
<dbReference type="EC" id="2.7.13.3" evidence="2"/>
<evidence type="ECO:0000256" key="4">
    <source>
        <dbReference type="ARBA" id="ARBA00022679"/>
    </source>
</evidence>
<dbReference type="OrthoDB" id="9787707at2"/>
<keyword evidence="6" id="KW-0902">Two-component regulatory system</keyword>
<dbReference type="PROSITE" id="PS50109">
    <property type="entry name" value="HIS_KIN"/>
    <property type="match status" value="1"/>
</dbReference>
<evidence type="ECO:0000313" key="10">
    <source>
        <dbReference type="EMBL" id="KFE69886.1"/>
    </source>
</evidence>
<dbReference type="Gene3D" id="3.30.450.40">
    <property type="match status" value="1"/>
</dbReference>
<dbReference type="PRINTS" id="PR00344">
    <property type="entry name" value="BCTRLSENSOR"/>
</dbReference>
<dbReference type="Proteomes" id="UP000028725">
    <property type="component" value="Unassembled WGS sequence"/>
</dbReference>
<dbReference type="PROSITE" id="PS50112">
    <property type="entry name" value="PAS"/>
    <property type="match status" value="1"/>
</dbReference>
<dbReference type="EMBL" id="JMCB01000003">
    <property type="protein sequence ID" value="KFE69886.1"/>
    <property type="molecule type" value="Genomic_DNA"/>
</dbReference>
<dbReference type="GO" id="GO:0000155">
    <property type="term" value="F:phosphorelay sensor kinase activity"/>
    <property type="evidence" value="ECO:0007669"/>
    <property type="project" value="InterPro"/>
</dbReference>
<protein>
    <recommendedName>
        <fullName evidence="2">histidine kinase</fullName>
        <ecNumber evidence="2">2.7.13.3</ecNumber>
    </recommendedName>
</protein>
<accession>A0A085WQC3</accession>
<evidence type="ECO:0000256" key="2">
    <source>
        <dbReference type="ARBA" id="ARBA00012438"/>
    </source>
</evidence>
<dbReference type="InterPro" id="IPR003018">
    <property type="entry name" value="GAF"/>
</dbReference>
<dbReference type="NCBIfam" id="TIGR00229">
    <property type="entry name" value="sensory_box"/>
    <property type="match status" value="1"/>
</dbReference>
<evidence type="ECO:0000256" key="3">
    <source>
        <dbReference type="ARBA" id="ARBA00022553"/>
    </source>
</evidence>
<dbReference type="SMART" id="SM00065">
    <property type="entry name" value="GAF"/>
    <property type="match status" value="1"/>
</dbReference>
<dbReference type="FunFam" id="1.10.287.130:FF:000001">
    <property type="entry name" value="Two-component sensor histidine kinase"/>
    <property type="match status" value="1"/>
</dbReference>
<dbReference type="InterPro" id="IPR003661">
    <property type="entry name" value="HisK_dim/P_dom"/>
</dbReference>
<dbReference type="PANTHER" id="PTHR43711:SF1">
    <property type="entry name" value="HISTIDINE KINASE 1"/>
    <property type="match status" value="1"/>
</dbReference>
<evidence type="ECO:0000256" key="7">
    <source>
        <dbReference type="ARBA" id="ARBA00023136"/>
    </source>
</evidence>
<dbReference type="SUPFAM" id="SSF55781">
    <property type="entry name" value="GAF domain-like"/>
    <property type="match status" value="1"/>
</dbReference>
<proteinExistence type="predicted"/>
<dbReference type="FunFam" id="3.30.565.10:FF:000006">
    <property type="entry name" value="Sensor histidine kinase WalK"/>
    <property type="match status" value="1"/>
</dbReference>
<evidence type="ECO:0000256" key="1">
    <source>
        <dbReference type="ARBA" id="ARBA00000085"/>
    </source>
</evidence>
<evidence type="ECO:0000313" key="11">
    <source>
        <dbReference type="Proteomes" id="UP000028725"/>
    </source>
</evidence>
<evidence type="ECO:0000259" key="8">
    <source>
        <dbReference type="PROSITE" id="PS50109"/>
    </source>
</evidence>
<dbReference type="AlphaFoldDB" id="A0A085WQC3"/>
<evidence type="ECO:0000259" key="9">
    <source>
        <dbReference type="PROSITE" id="PS50112"/>
    </source>
</evidence>
<dbReference type="InterPro" id="IPR013655">
    <property type="entry name" value="PAS_fold_3"/>
</dbReference>
<dbReference type="InterPro" id="IPR050736">
    <property type="entry name" value="Sensor_HK_Regulatory"/>
</dbReference>
<dbReference type="SMART" id="SM00091">
    <property type="entry name" value="PAS"/>
    <property type="match status" value="1"/>
</dbReference>
<name>A0A085WQC3_9BACT</name>
<comment type="catalytic activity">
    <reaction evidence="1">
        <text>ATP + protein L-histidine = ADP + protein N-phospho-L-histidine.</text>
        <dbReference type="EC" id="2.7.13.3"/>
    </reaction>
</comment>
<keyword evidence="3" id="KW-0597">Phosphoprotein</keyword>
<dbReference type="InterPro" id="IPR036890">
    <property type="entry name" value="HATPase_C_sf"/>
</dbReference>
<dbReference type="SUPFAM" id="SSF47384">
    <property type="entry name" value="Homodimeric domain of signal transducing histidine kinase"/>
    <property type="match status" value="1"/>
</dbReference>
<dbReference type="InterPro" id="IPR005467">
    <property type="entry name" value="His_kinase_dom"/>
</dbReference>
<feature type="domain" description="PAS" evidence="9">
    <location>
        <begin position="169"/>
        <end position="239"/>
    </location>
</feature>
<dbReference type="Pfam" id="PF08447">
    <property type="entry name" value="PAS_3"/>
    <property type="match status" value="1"/>
</dbReference>
<comment type="caution">
    <text evidence="10">The sequence shown here is derived from an EMBL/GenBank/DDBJ whole genome shotgun (WGS) entry which is preliminary data.</text>
</comment>
<dbReference type="RefSeq" id="WP_044184224.1">
    <property type="nucleotide sequence ID" value="NZ_JMCB01000003.1"/>
</dbReference>
<dbReference type="SMART" id="SM00388">
    <property type="entry name" value="HisKA"/>
    <property type="match status" value="1"/>
</dbReference>
<dbReference type="Gene3D" id="3.30.565.10">
    <property type="entry name" value="Histidine kinase-like ATPase, C-terminal domain"/>
    <property type="match status" value="1"/>
</dbReference>
<dbReference type="CDD" id="cd16922">
    <property type="entry name" value="HATPase_EvgS-ArcB-TorS-like"/>
    <property type="match status" value="1"/>
</dbReference>
<dbReference type="CDD" id="cd00082">
    <property type="entry name" value="HisKA"/>
    <property type="match status" value="1"/>
</dbReference>
<dbReference type="STRING" id="394096.DB31_4928"/>
<dbReference type="Pfam" id="PF00512">
    <property type="entry name" value="HisKA"/>
    <property type="match status" value="1"/>
</dbReference>
<dbReference type="CDD" id="cd00130">
    <property type="entry name" value="PAS"/>
    <property type="match status" value="1"/>
</dbReference>
<keyword evidence="11" id="KW-1185">Reference proteome</keyword>
<reference evidence="10 11" key="1">
    <citation type="submission" date="2014-04" db="EMBL/GenBank/DDBJ databases">
        <title>Genome assembly of Hyalangium minutum DSM 14724.</title>
        <authorList>
            <person name="Sharma G."/>
            <person name="Subramanian S."/>
        </authorList>
    </citation>
    <scope>NUCLEOTIDE SEQUENCE [LARGE SCALE GENOMIC DNA]</scope>
    <source>
        <strain evidence="10 11">DSM 14724</strain>
    </source>
</reference>
<organism evidence="10 11">
    <name type="scientific">Hyalangium minutum</name>
    <dbReference type="NCBI Taxonomy" id="394096"/>
    <lineage>
        <taxon>Bacteria</taxon>
        <taxon>Pseudomonadati</taxon>
        <taxon>Myxococcota</taxon>
        <taxon>Myxococcia</taxon>
        <taxon>Myxococcales</taxon>
        <taxon>Cystobacterineae</taxon>
        <taxon>Archangiaceae</taxon>
        <taxon>Hyalangium</taxon>
    </lineage>
</organism>
<dbReference type="Gene3D" id="1.10.287.130">
    <property type="match status" value="1"/>
</dbReference>
<dbReference type="Pfam" id="PF01590">
    <property type="entry name" value="GAF"/>
    <property type="match status" value="1"/>
</dbReference>